<evidence type="ECO:0000313" key="3">
    <source>
        <dbReference type="Proteomes" id="UP001595751"/>
    </source>
</evidence>
<organism evidence="2 3">
    <name type="scientific">Corynebacterium hansenii</name>
    <dbReference type="NCBI Taxonomy" id="394964"/>
    <lineage>
        <taxon>Bacteria</taxon>
        <taxon>Bacillati</taxon>
        <taxon>Actinomycetota</taxon>
        <taxon>Actinomycetes</taxon>
        <taxon>Mycobacteriales</taxon>
        <taxon>Corynebacteriaceae</taxon>
        <taxon>Corynebacterium</taxon>
    </lineage>
</organism>
<reference evidence="3" key="1">
    <citation type="journal article" date="2019" name="Int. J. Syst. Evol. Microbiol.">
        <title>The Global Catalogue of Microorganisms (GCM) 10K type strain sequencing project: providing services to taxonomists for standard genome sequencing and annotation.</title>
        <authorList>
            <consortium name="The Broad Institute Genomics Platform"/>
            <consortium name="The Broad Institute Genome Sequencing Center for Infectious Disease"/>
            <person name="Wu L."/>
            <person name="Ma J."/>
        </authorList>
    </citation>
    <scope>NUCLEOTIDE SEQUENCE [LARGE SCALE GENOMIC DNA]</scope>
    <source>
        <strain evidence="3">CCUG 53252</strain>
    </source>
</reference>
<feature type="compositionally biased region" description="Pro residues" evidence="1">
    <location>
        <begin position="662"/>
        <end position="674"/>
    </location>
</feature>
<protein>
    <recommendedName>
        <fullName evidence="4">DUF222 domain-containing protein</fullName>
    </recommendedName>
</protein>
<evidence type="ECO:0000313" key="2">
    <source>
        <dbReference type="EMBL" id="MFC3850349.1"/>
    </source>
</evidence>
<dbReference type="EMBL" id="JBHRZN010000003">
    <property type="protein sequence ID" value="MFC3850349.1"/>
    <property type="molecule type" value="Genomic_DNA"/>
</dbReference>
<feature type="compositionally biased region" description="Basic and acidic residues" evidence="1">
    <location>
        <begin position="65"/>
        <end position="81"/>
    </location>
</feature>
<keyword evidence="3" id="KW-1185">Reference proteome</keyword>
<proteinExistence type="predicted"/>
<dbReference type="Proteomes" id="UP001595751">
    <property type="component" value="Unassembled WGS sequence"/>
</dbReference>
<dbReference type="RefSeq" id="WP_377748490.1">
    <property type="nucleotide sequence ID" value="NZ_JBHRZN010000003.1"/>
</dbReference>
<sequence length="674" mass="72840">MPHGAKRSETVTQCSSNIGRTRVSSVVKRDGDNGPASTGGTRGFPVDVAVPVSFRHRGGIDMAFDHVPSDANDDEHNCPDHHRNHHAHPPDNVGWDTPDAVDQADQADQNGQDGQAGGQQECPSHQSTEPEALSRKRWVTERTDDALACLARERNIAEVDMAIACTPDGGTDVDSHAATIATRIGAGKVRAMQYCDVGVMLHRMPRIRAFCVGGVVPMGHLVKIAAAIIAVTDDHLEEVEAKFLEYLTPRRDFQALPGIRVFARHLARIVEEIEPISTPPDDDAEQPASEGYVADRDSPGDHGCVEVVLRKDRLAEFDATVRAIRDARLNAGEACTLADALMHLCRGDHGGANVTLNVYADGGVTDEGELRLWLDGAGWLPTYVTKQWLERATAVRLSGDSVTGGYVPTEAQKARVRGRDGGCRFPGCSVPADRCQIDHVVNYDPNLDHAGLVDNPLFNTAGQGHDHCSHGHGDHGGCGHDHDHCGHAHEHAGGFVAGNAANGLGVTATWNLQCLCQHHHNLKTSRHWHAVMHDDASVTWSDHTGEVQATTVPHGPIAHIKRQTFDQRAARLAKTIRADNDKRMRAAAEAREAMDRAEVDAALREHARKTAKYEREMEEFVAGPLNSPDPVVAGDARAVVDATDDGWPCTEDDTEPASVPEAPRPLGPDPTVPF</sequence>
<feature type="region of interest" description="Disordered" evidence="1">
    <location>
        <begin position="65"/>
        <end position="138"/>
    </location>
</feature>
<feature type="region of interest" description="Disordered" evidence="1">
    <location>
        <begin position="1"/>
        <end position="46"/>
    </location>
</feature>
<evidence type="ECO:0000256" key="1">
    <source>
        <dbReference type="SAM" id="MobiDB-lite"/>
    </source>
</evidence>
<accession>A0ABV7ZP68</accession>
<name>A0ABV7ZP68_9CORY</name>
<feature type="compositionally biased region" description="Polar residues" evidence="1">
    <location>
        <begin position="10"/>
        <end position="24"/>
    </location>
</feature>
<feature type="region of interest" description="Disordered" evidence="1">
    <location>
        <begin position="643"/>
        <end position="674"/>
    </location>
</feature>
<feature type="region of interest" description="Disordered" evidence="1">
    <location>
        <begin position="274"/>
        <end position="298"/>
    </location>
</feature>
<gene>
    <name evidence="2" type="ORF">ACFORJ_09275</name>
</gene>
<comment type="caution">
    <text evidence="2">The sequence shown here is derived from an EMBL/GenBank/DDBJ whole genome shotgun (WGS) entry which is preliminary data.</text>
</comment>
<evidence type="ECO:0008006" key="4">
    <source>
        <dbReference type="Google" id="ProtNLM"/>
    </source>
</evidence>
<feature type="compositionally biased region" description="Low complexity" evidence="1">
    <location>
        <begin position="100"/>
        <end position="113"/>
    </location>
</feature>